<feature type="transmembrane region" description="Helical" evidence="8">
    <location>
        <begin position="71"/>
        <end position="94"/>
    </location>
</feature>
<reference evidence="9 10" key="1">
    <citation type="submission" date="2018-09" db="EMBL/GenBank/DDBJ databases">
        <title>Nesterenkonia natronophila sp. nov., an alkaliphilic actinobacteriume isolated from a soda lake, and emended description of the genus Nesterenkonia.</title>
        <authorList>
            <person name="Menes R.J."/>
            <person name="Iriarte A."/>
        </authorList>
    </citation>
    <scope>NUCLEOTIDE SEQUENCE [LARGE SCALE GENOMIC DNA]</scope>
    <source>
        <strain evidence="9 10">M8</strain>
    </source>
</reference>
<keyword evidence="5 8" id="KW-0812">Transmembrane</keyword>
<keyword evidence="6 8" id="KW-1133">Transmembrane helix</keyword>
<evidence type="ECO:0000313" key="10">
    <source>
        <dbReference type="Proteomes" id="UP000266615"/>
    </source>
</evidence>
<evidence type="ECO:0000313" key="9">
    <source>
        <dbReference type="EMBL" id="RJN32616.1"/>
    </source>
</evidence>
<dbReference type="GO" id="GO:0005886">
    <property type="term" value="C:plasma membrane"/>
    <property type="evidence" value="ECO:0007669"/>
    <property type="project" value="UniProtKB-SubCell"/>
</dbReference>
<dbReference type="InterPro" id="IPR038770">
    <property type="entry name" value="Na+/solute_symporter_sf"/>
</dbReference>
<keyword evidence="7 8" id="KW-0472">Membrane</keyword>
<feature type="transmembrane region" description="Helical" evidence="8">
    <location>
        <begin position="202"/>
        <end position="223"/>
    </location>
</feature>
<comment type="subcellular location">
    <subcellularLocation>
        <location evidence="1">Cell membrane</location>
        <topology evidence="1">Multi-pass membrane protein</topology>
    </subcellularLocation>
</comment>
<dbReference type="PANTHER" id="PTHR43057:SF1">
    <property type="entry name" value="ARSENICAL-RESISTANCE PROTEIN 3"/>
    <property type="match status" value="1"/>
</dbReference>
<evidence type="ECO:0000256" key="7">
    <source>
        <dbReference type="ARBA" id="ARBA00023136"/>
    </source>
</evidence>
<evidence type="ECO:0000256" key="8">
    <source>
        <dbReference type="SAM" id="Phobius"/>
    </source>
</evidence>
<dbReference type="OrthoDB" id="3254016at2"/>
<dbReference type="Pfam" id="PF01758">
    <property type="entry name" value="SBF"/>
    <property type="match status" value="1"/>
</dbReference>
<dbReference type="AlphaFoldDB" id="A0A3A4F472"/>
<feature type="transmembrane region" description="Helical" evidence="8">
    <location>
        <begin position="165"/>
        <end position="182"/>
    </location>
</feature>
<keyword evidence="4" id="KW-1003">Cell membrane</keyword>
<comment type="caution">
    <text evidence="9">The sequence shown here is derived from an EMBL/GenBank/DDBJ whole genome shotgun (WGS) entry which is preliminary data.</text>
</comment>
<dbReference type="PANTHER" id="PTHR43057">
    <property type="entry name" value="ARSENITE EFFLUX TRANSPORTER"/>
    <property type="match status" value="1"/>
</dbReference>
<organism evidence="9 10">
    <name type="scientific">Nesterenkonia natronophila</name>
    <dbReference type="NCBI Taxonomy" id="2174932"/>
    <lineage>
        <taxon>Bacteria</taxon>
        <taxon>Bacillati</taxon>
        <taxon>Actinomycetota</taxon>
        <taxon>Actinomycetes</taxon>
        <taxon>Micrococcales</taxon>
        <taxon>Micrococcaceae</taxon>
        <taxon>Nesterenkonia</taxon>
    </lineage>
</organism>
<proteinExistence type="inferred from homology"/>
<dbReference type="GO" id="GO:0015297">
    <property type="term" value="F:antiporter activity"/>
    <property type="evidence" value="ECO:0007669"/>
    <property type="project" value="InterPro"/>
</dbReference>
<dbReference type="RefSeq" id="WP_119901662.1">
    <property type="nucleotide sequence ID" value="NZ_QYZP01000001.1"/>
</dbReference>
<name>A0A3A4F472_9MICC</name>
<gene>
    <name evidence="9" type="ORF">D3250_01930</name>
</gene>
<feature type="transmembrane region" description="Helical" evidence="8">
    <location>
        <begin position="100"/>
        <end position="120"/>
    </location>
</feature>
<dbReference type="GO" id="GO:0015104">
    <property type="term" value="F:antimonite transmembrane transporter activity"/>
    <property type="evidence" value="ECO:0007669"/>
    <property type="project" value="TreeGrafter"/>
</dbReference>
<dbReference type="Gene3D" id="1.20.1530.20">
    <property type="match status" value="1"/>
</dbReference>
<dbReference type="InterPro" id="IPR002657">
    <property type="entry name" value="BilAc:Na_symport/Acr3"/>
</dbReference>
<sequence length="321" mass="34240">MPVVSHAALERHQVWWYLGAVALGAVVGLTWPASSQPLEALVWPTLGLLLYATFTQMNLSAVPRSLRDPRFLIAALVGNFVLMPAVVFGIVALLPSDEALVLGLLLVLLAPCTDWFITFTSLGGGDAERASALTPVALFAQLGLLPLYLLLFTNFDLGAVFEFRAVWPAILVLAAPLAAAVFTEVGSRKHYSLAEIRAGAKWFPVPLLTVVILCVAASHIGALSDNLGLVRWVALAGGLFLISALVMAKLVSLAARLPAHQGRTLAFALGTRNSFIVLPFALSLPPGWEIAAVVIVIQSLIELVGMIVYVRFVPAVLFPAH</sequence>
<evidence type="ECO:0000256" key="5">
    <source>
        <dbReference type="ARBA" id="ARBA00022692"/>
    </source>
</evidence>
<evidence type="ECO:0000256" key="2">
    <source>
        <dbReference type="ARBA" id="ARBA00010110"/>
    </source>
</evidence>
<dbReference type="GO" id="GO:0015105">
    <property type="term" value="F:arsenite transmembrane transporter activity"/>
    <property type="evidence" value="ECO:0007669"/>
    <property type="project" value="TreeGrafter"/>
</dbReference>
<protein>
    <submittedName>
        <fullName evidence="9">Arsenic resistance protein</fullName>
    </submittedName>
</protein>
<evidence type="ECO:0000256" key="4">
    <source>
        <dbReference type="ARBA" id="ARBA00022475"/>
    </source>
</evidence>
<comment type="similarity">
    <text evidence="2">Belongs to the arsenical resistance-3 (ACR3) (TC 2.A.59) family.</text>
</comment>
<dbReference type="Proteomes" id="UP000266615">
    <property type="component" value="Unassembled WGS sequence"/>
</dbReference>
<dbReference type="InterPro" id="IPR004706">
    <property type="entry name" value="Arsenical-R_Acr3"/>
</dbReference>
<dbReference type="EMBL" id="QYZP01000001">
    <property type="protein sequence ID" value="RJN32616.1"/>
    <property type="molecule type" value="Genomic_DNA"/>
</dbReference>
<feature type="transmembrane region" description="Helical" evidence="8">
    <location>
        <begin position="132"/>
        <end position="153"/>
    </location>
</feature>
<accession>A0A3A4F472</accession>
<feature type="transmembrane region" description="Helical" evidence="8">
    <location>
        <begin position="14"/>
        <end position="34"/>
    </location>
</feature>
<feature type="transmembrane region" description="Helical" evidence="8">
    <location>
        <begin position="229"/>
        <end position="252"/>
    </location>
</feature>
<evidence type="ECO:0000256" key="3">
    <source>
        <dbReference type="ARBA" id="ARBA00022448"/>
    </source>
</evidence>
<keyword evidence="3" id="KW-0813">Transport</keyword>
<keyword evidence="10" id="KW-1185">Reference proteome</keyword>
<evidence type="ECO:0000256" key="6">
    <source>
        <dbReference type="ARBA" id="ARBA00022989"/>
    </source>
</evidence>
<evidence type="ECO:0000256" key="1">
    <source>
        <dbReference type="ARBA" id="ARBA00004651"/>
    </source>
</evidence>
<feature type="transmembrane region" description="Helical" evidence="8">
    <location>
        <begin position="40"/>
        <end position="59"/>
    </location>
</feature>